<evidence type="ECO:0000313" key="2">
    <source>
        <dbReference type="Proteomes" id="UP000766595"/>
    </source>
</evidence>
<keyword evidence="2" id="KW-1185">Reference proteome</keyword>
<name>A0A947D971_9HYPH</name>
<dbReference type="Proteomes" id="UP000766595">
    <property type="component" value="Unassembled WGS sequence"/>
</dbReference>
<comment type="caution">
    <text evidence="1">The sequence shown here is derived from an EMBL/GenBank/DDBJ whole genome shotgun (WGS) entry which is preliminary data.</text>
</comment>
<sequence length="283" mass="30112">MSLVALAIRACTYLALRGATWAGDCVYESKLEPIDVIVQAETQPFITIAIDEASGEPKGHGASLLAAVDRLLLVIEIAVGVRALAEDGSTIVGVPPTDRGLEWTMDILVHQVMRTLSTNPTWGDLWRRFRMELNGIRLLRGGATEGERYAARQIVFDLHPVSDPDVGTIPAGDSLWGTFIAALRSLDAADPELAEYRALADLIEAEIAEPQGIGSWQVAAGRLGLARQSVGALGIVPEGDGSPEVEAALVAMIEIDQGGDATFVVDEARTYEIVLGDGLEASQ</sequence>
<proteinExistence type="predicted"/>
<dbReference type="EMBL" id="JAHHZF010000010">
    <property type="protein sequence ID" value="MBT9291851.1"/>
    <property type="molecule type" value="Genomic_DNA"/>
</dbReference>
<gene>
    <name evidence="1" type="ORF">KL771_20470</name>
</gene>
<protein>
    <submittedName>
        <fullName evidence="1">Uncharacterized protein</fullName>
    </submittedName>
</protein>
<accession>A0A947D971</accession>
<dbReference type="AlphaFoldDB" id="A0A947D971"/>
<reference evidence="1 2" key="1">
    <citation type="submission" date="2021-06" db="EMBL/GenBank/DDBJ databases">
        <authorList>
            <person name="Grouzdev D.S."/>
            <person name="Koziaeva V."/>
        </authorList>
    </citation>
    <scope>NUCLEOTIDE SEQUENCE [LARGE SCALE GENOMIC DNA]</scope>
    <source>
        <strain evidence="1 2">22</strain>
    </source>
</reference>
<dbReference type="RefSeq" id="WP_261970374.1">
    <property type="nucleotide sequence ID" value="NZ_JAHHZF010000010.1"/>
</dbReference>
<organism evidence="1 2">
    <name type="scientific">Prosthecodimorpha staleyi</name>
    <dbReference type="NCBI Taxonomy" id="2840188"/>
    <lineage>
        <taxon>Bacteria</taxon>
        <taxon>Pseudomonadati</taxon>
        <taxon>Pseudomonadota</taxon>
        <taxon>Alphaproteobacteria</taxon>
        <taxon>Hyphomicrobiales</taxon>
        <taxon>Ancalomicrobiaceae</taxon>
        <taxon>Prosthecodimorpha</taxon>
    </lineage>
</organism>
<evidence type="ECO:0000313" key="1">
    <source>
        <dbReference type="EMBL" id="MBT9291851.1"/>
    </source>
</evidence>